<dbReference type="InterPro" id="IPR029489">
    <property type="entry name" value="OGT/SEC/SPY_C"/>
</dbReference>
<evidence type="ECO:0000256" key="2">
    <source>
        <dbReference type="ARBA" id="ARBA00005386"/>
    </source>
</evidence>
<keyword evidence="6" id="KW-0677">Repeat</keyword>
<dbReference type="EC" id="2.4.1.255" evidence="3"/>
<dbReference type="FunFam" id="1.25.40.10:FF:000180">
    <property type="entry name" value="Related to UDP-N-acetylglucosaminyltransferase"/>
    <property type="match status" value="1"/>
</dbReference>
<dbReference type="PANTHER" id="PTHR44998">
    <property type="match status" value="1"/>
</dbReference>
<dbReference type="InParanoid" id="A0A1Y1ZDH7"/>
<comment type="caution">
    <text evidence="10">The sequence shown here is derived from an EMBL/GenBank/DDBJ whole genome shotgun (WGS) entry which is preliminary data.</text>
</comment>
<sequence length="1165" mass="131580">MVSVTDAQSGPVRDQILTHAHSLYTTTPKDKNLLPMLHCLHELHPKHLPILLLLACVYFSRDNVTKSLYYNSKILEIDPNYVEAMSNIGTTLRSTGRCSEAESWWWRAIRLRPGYWDAVENLLGVLCSQNCKDTRTATSKQTRYTEAMEVCTFVESHVFSNAKRGVPLSPKHLGIAAVHTPRIQNLLYTKGNLLYAMGDSPGAKKEYERALEIVFDGHTLAEVVSSIARLAGMSTEEQSNPGSLPMLLLIPEQAVQICKSIFVKSDGMLPGLASGYEKKAAGYSPSSSSVQQTNQTCSNILLTLAKLYQDNGSPAPLQLLLPIYYLSLSLYPSPSTCNNLGILLSTVGAPAPTPKCSMPLNGPALAYQYYTYGLTLDSRHPHLYTNLGSLLKDMGRLQDAIRMYEKAVECNPRFDIALANLGNAVKDIGRVQDSIQWYMRAVEVNPDFGEAICGLVNALGGVCDWRGRGGPADCVVKLEKGAEGVLVRSEKKRPSDSTGWMMDKVSRIVDKQLTEGLEWGRGILLKDNSPHGTIIAMVSKALGIEPLDDSQKSKINDWIFSMSTFESRVSRERRQDEAVHRNEGSWLIRIVERCMRYIQRRWYLDQYKYGRRINDNEATLEYQRPILPSMSPPSAPTVLPFHTFTYPLSPRQIRLISHRNAVRISHNVLNSSWLPATVYPPPPPPSPLIKIGYVSSDFNNHPLSHLMQSVFGLHDPNKFMVYCYATTANDQSPYRAKIEREAHVFQNVSSWTTQAIVEQIVQDGIHILVNLNGYTKGARNEVFAARPAPILMAYMGFAGSLGAGWCDYLIADPVVCPPELVACERWRNLNNMEGLSNYQIQDGHITNNHEVEGIAVGDMDPEEASEEWVYTEKMIYMPHSYFVNDHRQGFRDEEDMKSTGLSTQANPELIWKLEQKKRWTMRRELFPNLSDDTVIFANFNQLYKIDPSIFKVWLRILSRVPNSIMWLLRFPAAGEAHLLRTAEEYAGKDVASRVIFTDVAPKNVHIHRGRVADLFLDTPECNGHTTGCDILWSGTPILTYPRHNHKLCSRVAASIAIATGHGDKMVVASEMEYEDVAVKYAQDLTYEYVADDQPAYYRVGHGILMDLRQDLFLKRDRSPLFDTPRWVRNLEKGYLEAWRRWDSGEEFTPKGWRCIWVDDEESVHR</sequence>
<name>A0A1Y1ZDH7_9FUNG</name>
<dbReference type="Gene3D" id="3.40.50.11380">
    <property type="match status" value="1"/>
</dbReference>
<dbReference type="GO" id="GO:0097363">
    <property type="term" value="F:protein O-acetylglucosaminyltransferase activity"/>
    <property type="evidence" value="ECO:0007669"/>
    <property type="project" value="UniProtKB-EC"/>
</dbReference>
<dbReference type="PANTHER" id="PTHR44998:SF1">
    <property type="entry name" value="UDP-N-ACETYLGLUCOSAMINE--PEPTIDE N-ACETYLGLUCOSAMINYLTRANSFERASE 110 KDA SUBUNIT"/>
    <property type="match status" value="1"/>
</dbReference>
<comment type="pathway">
    <text evidence="1">Protein modification; protein glycosylation.</text>
</comment>
<evidence type="ECO:0000259" key="9">
    <source>
        <dbReference type="Pfam" id="PF13844"/>
    </source>
</evidence>
<evidence type="ECO:0000256" key="6">
    <source>
        <dbReference type="ARBA" id="ARBA00022737"/>
    </source>
</evidence>
<dbReference type="InterPro" id="IPR011990">
    <property type="entry name" value="TPR-like_helical_dom_sf"/>
</dbReference>
<dbReference type="GO" id="GO:0006493">
    <property type="term" value="P:protein O-linked glycosylation"/>
    <property type="evidence" value="ECO:0007669"/>
    <property type="project" value="TreeGrafter"/>
</dbReference>
<dbReference type="PROSITE" id="PS50005">
    <property type="entry name" value="TPR"/>
    <property type="match status" value="2"/>
</dbReference>
<dbReference type="Pfam" id="PF13432">
    <property type="entry name" value="TPR_16"/>
    <property type="match status" value="1"/>
</dbReference>
<evidence type="ECO:0000256" key="4">
    <source>
        <dbReference type="ARBA" id="ARBA00022676"/>
    </source>
</evidence>
<feature type="domain" description="O-GlcNAc transferase C-terminal" evidence="9">
    <location>
        <begin position="928"/>
        <end position="1087"/>
    </location>
</feature>
<protein>
    <recommendedName>
        <fullName evidence="3">protein O-GlcNAc transferase</fullName>
        <ecNumber evidence="3">2.4.1.255</ecNumber>
    </recommendedName>
</protein>
<evidence type="ECO:0000256" key="5">
    <source>
        <dbReference type="ARBA" id="ARBA00022679"/>
    </source>
</evidence>
<dbReference type="STRING" id="1314790.A0A1Y1ZDH7"/>
<evidence type="ECO:0000256" key="7">
    <source>
        <dbReference type="ARBA" id="ARBA00022803"/>
    </source>
</evidence>
<dbReference type="Pfam" id="PF13844">
    <property type="entry name" value="Glyco_transf_41"/>
    <property type="match status" value="2"/>
</dbReference>
<feature type="repeat" description="TPR" evidence="8">
    <location>
        <begin position="381"/>
        <end position="414"/>
    </location>
</feature>
<comment type="similarity">
    <text evidence="2">Belongs to the glycosyltransferase 41 family. O-GlcNAc transferase subfamily.</text>
</comment>
<dbReference type="Pfam" id="PF13374">
    <property type="entry name" value="TPR_10"/>
    <property type="match status" value="1"/>
</dbReference>
<evidence type="ECO:0000313" key="11">
    <source>
        <dbReference type="Proteomes" id="UP000193498"/>
    </source>
</evidence>
<dbReference type="Gene3D" id="1.25.40.10">
    <property type="entry name" value="Tetratricopeptide repeat domain"/>
    <property type="match status" value="3"/>
</dbReference>
<evidence type="ECO:0000256" key="8">
    <source>
        <dbReference type="PROSITE-ProRule" id="PRU00339"/>
    </source>
</evidence>
<reference evidence="10 11" key="1">
    <citation type="submission" date="2016-07" db="EMBL/GenBank/DDBJ databases">
        <title>Pervasive Adenine N6-methylation of Active Genes in Fungi.</title>
        <authorList>
            <consortium name="DOE Joint Genome Institute"/>
            <person name="Mondo S.J."/>
            <person name="Dannebaum R.O."/>
            <person name="Kuo R.C."/>
            <person name="Labutti K."/>
            <person name="Haridas S."/>
            <person name="Kuo A."/>
            <person name="Salamov A."/>
            <person name="Ahrendt S.R."/>
            <person name="Lipzen A."/>
            <person name="Sullivan W."/>
            <person name="Andreopoulos W.B."/>
            <person name="Clum A."/>
            <person name="Lindquist E."/>
            <person name="Daum C."/>
            <person name="Ramamoorthy G.K."/>
            <person name="Gryganskyi A."/>
            <person name="Culley D."/>
            <person name="Magnuson J.K."/>
            <person name="James T.Y."/>
            <person name="O'Malley M.A."/>
            <person name="Stajich J.E."/>
            <person name="Spatafora J.W."/>
            <person name="Visel A."/>
            <person name="Grigoriev I.V."/>
        </authorList>
    </citation>
    <scope>NUCLEOTIDE SEQUENCE [LARGE SCALE GENOMIC DNA]</scope>
    <source>
        <strain evidence="10 11">CBS 931.73</strain>
    </source>
</reference>
<accession>A0A1Y1ZDH7</accession>
<feature type="domain" description="O-GlcNAc transferase C-terminal" evidence="9">
    <location>
        <begin position="636"/>
        <end position="821"/>
    </location>
</feature>
<dbReference type="SMART" id="SM00028">
    <property type="entry name" value="TPR"/>
    <property type="match status" value="5"/>
</dbReference>
<feature type="repeat" description="TPR" evidence="8">
    <location>
        <begin position="415"/>
        <end position="448"/>
    </location>
</feature>
<dbReference type="Proteomes" id="UP000193498">
    <property type="component" value="Unassembled WGS sequence"/>
</dbReference>
<dbReference type="AlphaFoldDB" id="A0A1Y1ZDH7"/>
<evidence type="ECO:0000313" key="10">
    <source>
        <dbReference type="EMBL" id="ORY08017.1"/>
    </source>
</evidence>
<gene>
    <name evidence="10" type="ORF">K493DRAFT_201458</name>
</gene>
<dbReference type="PROSITE" id="PS50293">
    <property type="entry name" value="TPR_REGION"/>
    <property type="match status" value="1"/>
</dbReference>
<dbReference type="OrthoDB" id="421121at2759"/>
<keyword evidence="11" id="KW-1185">Reference proteome</keyword>
<dbReference type="SUPFAM" id="SSF48452">
    <property type="entry name" value="TPR-like"/>
    <property type="match status" value="1"/>
</dbReference>
<keyword evidence="5 10" id="KW-0808">Transferase</keyword>
<dbReference type="Gene3D" id="3.40.50.2000">
    <property type="entry name" value="Glycogen Phosphorylase B"/>
    <property type="match status" value="1"/>
</dbReference>
<dbReference type="EMBL" id="MCFE01000004">
    <property type="protein sequence ID" value="ORY08017.1"/>
    <property type="molecule type" value="Genomic_DNA"/>
</dbReference>
<keyword evidence="4" id="KW-0328">Glycosyltransferase</keyword>
<proteinExistence type="inferred from homology"/>
<evidence type="ECO:0000256" key="1">
    <source>
        <dbReference type="ARBA" id="ARBA00004922"/>
    </source>
</evidence>
<organism evidence="10 11">
    <name type="scientific">Basidiobolus meristosporus CBS 931.73</name>
    <dbReference type="NCBI Taxonomy" id="1314790"/>
    <lineage>
        <taxon>Eukaryota</taxon>
        <taxon>Fungi</taxon>
        <taxon>Fungi incertae sedis</taxon>
        <taxon>Zoopagomycota</taxon>
        <taxon>Entomophthoromycotina</taxon>
        <taxon>Basidiobolomycetes</taxon>
        <taxon>Basidiobolales</taxon>
        <taxon>Basidiobolaceae</taxon>
        <taxon>Basidiobolus</taxon>
    </lineage>
</organism>
<evidence type="ECO:0000256" key="3">
    <source>
        <dbReference type="ARBA" id="ARBA00011970"/>
    </source>
</evidence>
<keyword evidence="7 8" id="KW-0802">TPR repeat</keyword>
<dbReference type="InterPro" id="IPR019734">
    <property type="entry name" value="TPR_rpt"/>
</dbReference>